<proteinExistence type="predicted"/>
<feature type="transmembrane region" description="Helical" evidence="1">
    <location>
        <begin position="21"/>
        <end position="39"/>
    </location>
</feature>
<keyword evidence="3" id="KW-1185">Reference proteome</keyword>
<reference evidence="2 3" key="2">
    <citation type="submission" date="2020-07" db="EMBL/GenBank/DDBJ databases">
        <title>Genome assembly of wild tea tree DASZ reveals pedigree and selection history of tea varieties.</title>
        <authorList>
            <person name="Zhang W."/>
        </authorList>
    </citation>
    <scope>NUCLEOTIDE SEQUENCE [LARGE SCALE GENOMIC DNA]</scope>
    <source>
        <strain evidence="3">cv. G240</strain>
        <tissue evidence="2">Leaf</tissue>
    </source>
</reference>
<accession>A0A7J7I3I1</accession>
<keyword evidence="1" id="KW-0812">Transmembrane</keyword>
<keyword evidence="1" id="KW-0472">Membrane</keyword>
<organism evidence="2 3">
    <name type="scientific">Camellia sinensis</name>
    <name type="common">Tea plant</name>
    <name type="synonym">Thea sinensis</name>
    <dbReference type="NCBI Taxonomy" id="4442"/>
    <lineage>
        <taxon>Eukaryota</taxon>
        <taxon>Viridiplantae</taxon>
        <taxon>Streptophyta</taxon>
        <taxon>Embryophyta</taxon>
        <taxon>Tracheophyta</taxon>
        <taxon>Spermatophyta</taxon>
        <taxon>Magnoliopsida</taxon>
        <taxon>eudicotyledons</taxon>
        <taxon>Gunneridae</taxon>
        <taxon>Pentapetalae</taxon>
        <taxon>asterids</taxon>
        <taxon>Ericales</taxon>
        <taxon>Theaceae</taxon>
        <taxon>Camellia</taxon>
    </lineage>
</organism>
<reference evidence="3" key="1">
    <citation type="journal article" date="2020" name="Nat. Commun.">
        <title>Genome assembly of wild tea tree DASZ reveals pedigree and selection history of tea varieties.</title>
        <authorList>
            <person name="Zhang W."/>
            <person name="Zhang Y."/>
            <person name="Qiu H."/>
            <person name="Guo Y."/>
            <person name="Wan H."/>
            <person name="Zhang X."/>
            <person name="Scossa F."/>
            <person name="Alseekh S."/>
            <person name="Zhang Q."/>
            <person name="Wang P."/>
            <person name="Xu L."/>
            <person name="Schmidt M.H."/>
            <person name="Jia X."/>
            <person name="Li D."/>
            <person name="Zhu A."/>
            <person name="Guo F."/>
            <person name="Chen W."/>
            <person name="Ni D."/>
            <person name="Usadel B."/>
            <person name="Fernie A.R."/>
            <person name="Wen W."/>
        </authorList>
    </citation>
    <scope>NUCLEOTIDE SEQUENCE [LARGE SCALE GENOMIC DNA]</scope>
    <source>
        <strain evidence="3">cv. G240</strain>
    </source>
</reference>
<comment type="caution">
    <text evidence="2">The sequence shown here is derived from an EMBL/GenBank/DDBJ whole genome shotgun (WGS) entry which is preliminary data.</text>
</comment>
<gene>
    <name evidence="2" type="ORF">HYC85_000225</name>
</gene>
<evidence type="ECO:0000313" key="3">
    <source>
        <dbReference type="Proteomes" id="UP000593564"/>
    </source>
</evidence>
<evidence type="ECO:0000256" key="1">
    <source>
        <dbReference type="SAM" id="Phobius"/>
    </source>
</evidence>
<sequence>MLIRAKVDIYGMTIKRNRRLCLWKSTFLLNNALFTIFVGEAAQITSSKLRAR</sequence>
<dbReference type="EMBL" id="JACBKZ010000001">
    <property type="protein sequence ID" value="KAF5959016.1"/>
    <property type="molecule type" value="Genomic_DNA"/>
</dbReference>
<keyword evidence="1" id="KW-1133">Transmembrane helix</keyword>
<name>A0A7J7I3I1_CAMSI</name>
<dbReference type="AlphaFoldDB" id="A0A7J7I3I1"/>
<evidence type="ECO:0000313" key="2">
    <source>
        <dbReference type="EMBL" id="KAF5959016.1"/>
    </source>
</evidence>
<protein>
    <submittedName>
        <fullName evidence="2">Uncharacterized protein</fullName>
    </submittedName>
</protein>
<dbReference type="Proteomes" id="UP000593564">
    <property type="component" value="Unassembled WGS sequence"/>
</dbReference>